<organism evidence="1 2">
    <name type="scientific">Dentiscutata erythropus</name>
    <dbReference type="NCBI Taxonomy" id="1348616"/>
    <lineage>
        <taxon>Eukaryota</taxon>
        <taxon>Fungi</taxon>
        <taxon>Fungi incertae sedis</taxon>
        <taxon>Mucoromycota</taxon>
        <taxon>Glomeromycotina</taxon>
        <taxon>Glomeromycetes</taxon>
        <taxon>Diversisporales</taxon>
        <taxon>Gigasporaceae</taxon>
        <taxon>Dentiscutata</taxon>
    </lineage>
</organism>
<dbReference type="EMBL" id="CAJVPY010015527">
    <property type="protein sequence ID" value="CAG8752263.1"/>
    <property type="molecule type" value="Genomic_DNA"/>
</dbReference>
<gene>
    <name evidence="1" type="ORF">DERYTH_LOCUS17011</name>
</gene>
<comment type="caution">
    <text evidence="1">The sequence shown here is derived from an EMBL/GenBank/DDBJ whole genome shotgun (WGS) entry which is preliminary data.</text>
</comment>
<dbReference type="OrthoDB" id="2448879at2759"/>
<dbReference type="Gene3D" id="3.60.130.30">
    <property type="match status" value="1"/>
</dbReference>
<protein>
    <submittedName>
        <fullName evidence="1">21400_t:CDS:1</fullName>
    </submittedName>
</protein>
<evidence type="ECO:0000313" key="1">
    <source>
        <dbReference type="EMBL" id="CAG8752263.1"/>
    </source>
</evidence>
<sequence>ILCLMESNHFANDILTNIVQKYYPNWFNKRLAVQYPSHVKKIFKIFATMALNYNVTLDYHYDKNNDGLSVVVPIGEWNEGCLVFTQIKTIVELQKGEAKS</sequence>
<name>A0A9N9IW05_9GLOM</name>
<dbReference type="AlphaFoldDB" id="A0A9N9IW05"/>
<evidence type="ECO:0000313" key="2">
    <source>
        <dbReference type="Proteomes" id="UP000789405"/>
    </source>
</evidence>
<reference evidence="1" key="1">
    <citation type="submission" date="2021-06" db="EMBL/GenBank/DDBJ databases">
        <authorList>
            <person name="Kallberg Y."/>
            <person name="Tangrot J."/>
            <person name="Rosling A."/>
        </authorList>
    </citation>
    <scope>NUCLEOTIDE SEQUENCE</scope>
    <source>
        <strain evidence="1">MA453B</strain>
    </source>
</reference>
<feature type="non-terminal residue" evidence="1">
    <location>
        <position position="1"/>
    </location>
</feature>
<accession>A0A9N9IW05</accession>
<dbReference type="Proteomes" id="UP000789405">
    <property type="component" value="Unassembled WGS sequence"/>
</dbReference>
<proteinExistence type="predicted"/>
<keyword evidence="2" id="KW-1185">Reference proteome</keyword>